<dbReference type="SUPFAM" id="SSF53474">
    <property type="entry name" value="alpha/beta-Hydrolases"/>
    <property type="match status" value="1"/>
</dbReference>
<dbReference type="InParanoid" id="F4S890"/>
<evidence type="ECO:0000259" key="1">
    <source>
        <dbReference type="Pfam" id="PF00561"/>
    </source>
</evidence>
<dbReference type="GO" id="GO:0016787">
    <property type="term" value="F:hydrolase activity"/>
    <property type="evidence" value="ECO:0007669"/>
    <property type="project" value="UniProtKB-KW"/>
</dbReference>
<dbReference type="InterPro" id="IPR029058">
    <property type="entry name" value="AB_hydrolase_fold"/>
</dbReference>
<reference evidence="3" key="1">
    <citation type="journal article" date="2011" name="Proc. Natl. Acad. Sci. U.S.A.">
        <title>Obligate biotrophy features unraveled by the genomic analysis of rust fungi.</title>
        <authorList>
            <person name="Duplessis S."/>
            <person name="Cuomo C.A."/>
            <person name="Lin Y.-C."/>
            <person name="Aerts A."/>
            <person name="Tisserant E."/>
            <person name="Veneault-Fourrey C."/>
            <person name="Joly D.L."/>
            <person name="Hacquard S."/>
            <person name="Amselem J."/>
            <person name="Cantarel B.L."/>
            <person name="Chiu R."/>
            <person name="Coutinho P.M."/>
            <person name="Feau N."/>
            <person name="Field M."/>
            <person name="Frey P."/>
            <person name="Gelhaye E."/>
            <person name="Goldberg J."/>
            <person name="Grabherr M.G."/>
            <person name="Kodira C.D."/>
            <person name="Kohler A."/>
            <person name="Kuees U."/>
            <person name="Lindquist E.A."/>
            <person name="Lucas S.M."/>
            <person name="Mago R."/>
            <person name="Mauceli E."/>
            <person name="Morin E."/>
            <person name="Murat C."/>
            <person name="Pangilinan J.L."/>
            <person name="Park R."/>
            <person name="Pearson M."/>
            <person name="Quesneville H."/>
            <person name="Rouhier N."/>
            <person name="Sakthikumar S."/>
            <person name="Salamov A.A."/>
            <person name="Schmutz J."/>
            <person name="Selles B."/>
            <person name="Shapiro H."/>
            <person name="Tanguay P."/>
            <person name="Tuskan G.A."/>
            <person name="Henrissat B."/>
            <person name="Van de Peer Y."/>
            <person name="Rouze P."/>
            <person name="Ellis J.G."/>
            <person name="Dodds P.N."/>
            <person name="Schein J.E."/>
            <person name="Zhong S."/>
            <person name="Hamelin R.C."/>
            <person name="Grigoriev I.V."/>
            <person name="Szabo L.J."/>
            <person name="Martin F."/>
        </authorList>
    </citation>
    <scope>NUCLEOTIDE SEQUENCE [LARGE SCALE GENOMIC DNA]</scope>
    <source>
        <strain evidence="3">98AG31 / pathotype 3-4-7</strain>
    </source>
</reference>
<sequence>MSVPDQTQICYCKLQSGHSIAYQVLKPRTKGSQTENTPLILIHGLAGVGLIDWSPFPESLSHDHTVVVFDNRDIGWSRPPKGRENEPLTLDDMGNDTIELINHLQFKSVDLLGFSMGGTILQHILMKSDKLPFRIKHAILAATFAVTPNMSDLGLFFPQEGGDDTKTAEQRKYDFTKRLLEAQYDADWLPKNLEMLEHRVRLSSMARRPRAVIMRQAMACQGIDLRDGLSAISPSIPILSLHGQRDQIVGFKEQAKILEAIPHAQKANVPDLKFGHMWYDYFGTEVWGKILVDFLDVDGRGTKL</sequence>
<feature type="domain" description="AB hydrolase-1" evidence="1">
    <location>
        <begin position="38"/>
        <end position="270"/>
    </location>
</feature>
<name>F4S890_MELLP</name>
<gene>
    <name evidence="2" type="ORF">MELLADRAFT_118364</name>
</gene>
<dbReference type="Pfam" id="PF00561">
    <property type="entry name" value="Abhydrolase_1"/>
    <property type="match status" value="1"/>
</dbReference>
<dbReference type="GO" id="GO:0016746">
    <property type="term" value="F:acyltransferase activity"/>
    <property type="evidence" value="ECO:0007669"/>
    <property type="project" value="UniProtKB-KW"/>
</dbReference>
<dbReference type="HOGENOM" id="CLU_020336_25_0_1"/>
<dbReference type="KEGG" id="mlr:MELLADRAFT_118364"/>
<keyword evidence="2" id="KW-0012">Acyltransferase</keyword>
<dbReference type="PANTHER" id="PTHR43433:SF5">
    <property type="entry name" value="AB HYDROLASE-1 DOMAIN-CONTAINING PROTEIN"/>
    <property type="match status" value="1"/>
</dbReference>
<dbReference type="VEuPathDB" id="FungiDB:MELLADRAFT_118364"/>
<dbReference type="OrthoDB" id="8119704at2759"/>
<dbReference type="InterPro" id="IPR050471">
    <property type="entry name" value="AB_hydrolase"/>
</dbReference>
<dbReference type="RefSeq" id="XP_007417601.1">
    <property type="nucleotide sequence ID" value="XM_007417539.1"/>
</dbReference>
<accession>F4S890</accession>
<proteinExistence type="predicted"/>
<dbReference type="Gene3D" id="3.40.50.1820">
    <property type="entry name" value="alpha/beta hydrolase"/>
    <property type="match status" value="1"/>
</dbReference>
<dbReference type="GeneID" id="18926214"/>
<organism evidence="3">
    <name type="scientific">Melampsora larici-populina (strain 98AG31 / pathotype 3-4-7)</name>
    <name type="common">Poplar leaf rust fungus</name>
    <dbReference type="NCBI Taxonomy" id="747676"/>
    <lineage>
        <taxon>Eukaryota</taxon>
        <taxon>Fungi</taxon>
        <taxon>Dikarya</taxon>
        <taxon>Basidiomycota</taxon>
        <taxon>Pucciniomycotina</taxon>
        <taxon>Pucciniomycetes</taxon>
        <taxon>Pucciniales</taxon>
        <taxon>Melampsoraceae</taxon>
        <taxon>Melampsora</taxon>
    </lineage>
</organism>
<evidence type="ECO:0000313" key="3">
    <source>
        <dbReference type="Proteomes" id="UP000001072"/>
    </source>
</evidence>
<evidence type="ECO:0000313" key="2">
    <source>
        <dbReference type="EMBL" id="EGF99156.1"/>
    </source>
</evidence>
<keyword evidence="3" id="KW-1185">Reference proteome</keyword>
<dbReference type="PANTHER" id="PTHR43433">
    <property type="entry name" value="HYDROLASE, ALPHA/BETA FOLD FAMILY PROTEIN"/>
    <property type="match status" value="1"/>
</dbReference>
<dbReference type="AlphaFoldDB" id="F4S890"/>
<dbReference type="EMBL" id="GL883163">
    <property type="protein sequence ID" value="EGF99156.1"/>
    <property type="molecule type" value="Genomic_DNA"/>
</dbReference>
<dbReference type="STRING" id="747676.F4S890"/>
<dbReference type="eggNOG" id="ENOG502S36V">
    <property type="taxonomic scope" value="Eukaryota"/>
</dbReference>
<protein>
    <submittedName>
        <fullName evidence="2">Hydrolase/acyltransferase</fullName>
    </submittedName>
</protein>
<keyword evidence="2" id="KW-0378">Hydrolase</keyword>
<keyword evidence="2" id="KW-0808">Transferase</keyword>
<dbReference type="InterPro" id="IPR000073">
    <property type="entry name" value="AB_hydrolase_1"/>
</dbReference>
<dbReference type="Proteomes" id="UP000001072">
    <property type="component" value="Unassembled WGS sequence"/>
</dbReference>